<evidence type="ECO:0000313" key="5">
    <source>
        <dbReference type="EMBL" id="CAG7830552.1"/>
    </source>
</evidence>
<dbReference type="Proteomes" id="UP000708208">
    <property type="component" value="Unassembled WGS sequence"/>
</dbReference>
<dbReference type="GO" id="GO:0005506">
    <property type="term" value="F:iron ion binding"/>
    <property type="evidence" value="ECO:0007669"/>
    <property type="project" value="InterPro"/>
</dbReference>
<keyword evidence="4" id="KW-0560">Oxidoreductase</keyword>
<keyword evidence="2 4" id="KW-0479">Metal-binding</keyword>
<dbReference type="OrthoDB" id="1055148at2759"/>
<dbReference type="InterPro" id="IPR001128">
    <property type="entry name" value="Cyt_P450"/>
</dbReference>
<evidence type="ECO:0000256" key="2">
    <source>
        <dbReference type="ARBA" id="ARBA00022723"/>
    </source>
</evidence>
<keyword evidence="6" id="KW-1185">Reference proteome</keyword>
<dbReference type="Pfam" id="PF00067">
    <property type="entry name" value="p450"/>
    <property type="match status" value="1"/>
</dbReference>
<feature type="non-terminal residue" evidence="5">
    <location>
        <position position="125"/>
    </location>
</feature>
<accession>A0A8J2L8Y0</accession>
<dbReference type="AlphaFoldDB" id="A0A8J2L8Y0"/>
<evidence type="ECO:0008006" key="7">
    <source>
        <dbReference type="Google" id="ProtNLM"/>
    </source>
</evidence>
<dbReference type="GO" id="GO:0020037">
    <property type="term" value="F:heme binding"/>
    <property type="evidence" value="ECO:0007669"/>
    <property type="project" value="InterPro"/>
</dbReference>
<reference evidence="5" key="1">
    <citation type="submission" date="2021-06" db="EMBL/GenBank/DDBJ databases">
        <authorList>
            <person name="Hodson N. C."/>
            <person name="Mongue J. A."/>
            <person name="Jaron S. K."/>
        </authorList>
    </citation>
    <scope>NUCLEOTIDE SEQUENCE</scope>
</reference>
<proteinExistence type="inferred from homology"/>
<organism evidence="5 6">
    <name type="scientific">Allacma fusca</name>
    <dbReference type="NCBI Taxonomy" id="39272"/>
    <lineage>
        <taxon>Eukaryota</taxon>
        <taxon>Metazoa</taxon>
        <taxon>Ecdysozoa</taxon>
        <taxon>Arthropoda</taxon>
        <taxon>Hexapoda</taxon>
        <taxon>Collembola</taxon>
        <taxon>Symphypleona</taxon>
        <taxon>Sminthuridae</taxon>
        <taxon>Allacma</taxon>
    </lineage>
</organism>
<dbReference type="InterPro" id="IPR050182">
    <property type="entry name" value="Cytochrome_P450_fam2"/>
</dbReference>
<dbReference type="GO" id="GO:0016705">
    <property type="term" value="F:oxidoreductase activity, acting on paired donors, with incorporation or reduction of molecular oxygen"/>
    <property type="evidence" value="ECO:0007669"/>
    <property type="project" value="InterPro"/>
</dbReference>
<gene>
    <name evidence="5" type="ORF">AFUS01_LOCUS40350</name>
</gene>
<sequence>VTLADRPNLPYAEATLQEIFRKSSLVTTGLMHTAIKDATFAGYDIPKGTWVLPNIYAIHHDENIWGDPNNFRPERFLSPDEKKVIKSENLLPFSLGRRICLGENLARDEIFLFLTNIFQRFSITV</sequence>
<comment type="similarity">
    <text evidence="1 4">Belongs to the cytochrome P450 family.</text>
</comment>
<protein>
    <recommendedName>
        <fullName evidence="7">Cytochrome P450</fullName>
    </recommendedName>
</protein>
<evidence type="ECO:0000256" key="4">
    <source>
        <dbReference type="RuleBase" id="RU000461"/>
    </source>
</evidence>
<keyword evidence="4" id="KW-0503">Monooxygenase</keyword>
<dbReference type="PANTHER" id="PTHR24300">
    <property type="entry name" value="CYTOCHROME P450 508A4-RELATED"/>
    <property type="match status" value="1"/>
</dbReference>
<dbReference type="InterPro" id="IPR017972">
    <property type="entry name" value="Cyt_P450_CS"/>
</dbReference>
<dbReference type="GO" id="GO:0004497">
    <property type="term" value="F:monooxygenase activity"/>
    <property type="evidence" value="ECO:0007669"/>
    <property type="project" value="UniProtKB-KW"/>
</dbReference>
<keyword evidence="3 4" id="KW-0408">Iron</keyword>
<dbReference type="PROSITE" id="PS00086">
    <property type="entry name" value="CYTOCHROME_P450"/>
    <property type="match status" value="1"/>
</dbReference>
<evidence type="ECO:0000256" key="1">
    <source>
        <dbReference type="ARBA" id="ARBA00010617"/>
    </source>
</evidence>
<feature type="non-terminal residue" evidence="5">
    <location>
        <position position="1"/>
    </location>
</feature>
<evidence type="ECO:0000313" key="6">
    <source>
        <dbReference type="Proteomes" id="UP000708208"/>
    </source>
</evidence>
<name>A0A8J2L8Y0_9HEXA</name>
<dbReference type="EMBL" id="CAJVCH010556474">
    <property type="protein sequence ID" value="CAG7830552.1"/>
    <property type="molecule type" value="Genomic_DNA"/>
</dbReference>
<keyword evidence="4" id="KW-0349">Heme</keyword>
<evidence type="ECO:0000256" key="3">
    <source>
        <dbReference type="ARBA" id="ARBA00023004"/>
    </source>
</evidence>
<comment type="caution">
    <text evidence="5">The sequence shown here is derived from an EMBL/GenBank/DDBJ whole genome shotgun (WGS) entry which is preliminary data.</text>
</comment>